<dbReference type="InterPro" id="IPR004606">
    <property type="entry name" value="Mop_domain"/>
</dbReference>
<keyword evidence="4" id="KW-0997">Cell inner membrane</keyword>
<dbReference type="InterPro" id="IPR050334">
    <property type="entry name" value="Molybdenum_import_ModC"/>
</dbReference>
<evidence type="ECO:0000256" key="3">
    <source>
        <dbReference type="ARBA" id="ARBA00022505"/>
    </source>
</evidence>
<dbReference type="InterPro" id="IPR017871">
    <property type="entry name" value="ABC_transporter-like_CS"/>
</dbReference>
<dbReference type="InterPro" id="IPR011868">
    <property type="entry name" value="ModC_ABC_ATP-bd"/>
</dbReference>
<dbReference type="PANTHER" id="PTHR43514">
    <property type="entry name" value="ABC TRANSPORTER I FAMILY MEMBER 10"/>
    <property type="match status" value="1"/>
</dbReference>
<keyword evidence="2" id="KW-1003">Cell membrane</keyword>
<reference evidence="12" key="1">
    <citation type="journal article" date="2014" name="Int. J. Syst. Evol. Microbiol.">
        <title>Complete genome sequence of Corynebacterium casei LMG S-19264T (=DSM 44701T), isolated from a smear-ripened cheese.</title>
        <authorList>
            <consortium name="US DOE Joint Genome Institute (JGI-PGF)"/>
            <person name="Walter F."/>
            <person name="Albersmeier A."/>
            <person name="Kalinowski J."/>
            <person name="Ruckert C."/>
        </authorList>
    </citation>
    <scope>NUCLEOTIDE SEQUENCE</scope>
    <source>
        <strain evidence="12">CCM 7664</strain>
    </source>
</reference>
<dbReference type="GO" id="GO:0005524">
    <property type="term" value="F:ATP binding"/>
    <property type="evidence" value="ECO:0007669"/>
    <property type="project" value="UniProtKB-KW"/>
</dbReference>
<dbReference type="SMART" id="SM00382">
    <property type="entry name" value="AAA"/>
    <property type="match status" value="1"/>
</dbReference>
<accession>A0A8J3F6Q9</accession>
<protein>
    <submittedName>
        <fullName evidence="12">Molybdenum import ATP-binding protein ModC</fullName>
    </submittedName>
</protein>
<dbReference type="Pfam" id="PF00005">
    <property type="entry name" value="ABC_tran"/>
    <property type="match status" value="1"/>
</dbReference>
<feature type="domain" description="Mop" evidence="11">
    <location>
        <begin position="296"/>
        <end position="360"/>
    </location>
</feature>
<keyword evidence="8" id="KW-0472">Membrane</keyword>
<dbReference type="Gene3D" id="2.40.50.100">
    <property type="match status" value="1"/>
</dbReference>
<evidence type="ECO:0000259" key="11">
    <source>
        <dbReference type="PROSITE" id="PS51866"/>
    </source>
</evidence>
<proteinExistence type="predicted"/>
<dbReference type="SUPFAM" id="SSF52540">
    <property type="entry name" value="P-loop containing nucleoside triphosphate hydrolases"/>
    <property type="match status" value="1"/>
</dbReference>
<evidence type="ECO:0000256" key="2">
    <source>
        <dbReference type="ARBA" id="ARBA00022475"/>
    </source>
</evidence>
<feature type="domain" description="ABC transporter" evidence="10">
    <location>
        <begin position="1"/>
        <end position="237"/>
    </location>
</feature>
<evidence type="ECO:0000313" key="13">
    <source>
        <dbReference type="Proteomes" id="UP000627205"/>
    </source>
</evidence>
<evidence type="ECO:0000259" key="10">
    <source>
        <dbReference type="PROSITE" id="PS50893"/>
    </source>
</evidence>
<evidence type="ECO:0000256" key="4">
    <source>
        <dbReference type="ARBA" id="ARBA00022519"/>
    </source>
</evidence>
<dbReference type="PANTHER" id="PTHR43514:SF10">
    <property type="entry name" value="MOLYBDENUM IMPORT ATP-BINDING PROTEIN MODC 2"/>
    <property type="match status" value="1"/>
</dbReference>
<dbReference type="Pfam" id="PF03459">
    <property type="entry name" value="TOBE"/>
    <property type="match status" value="1"/>
</dbReference>
<dbReference type="PROSITE" id="PS50893">
    <property type="entry name" value="ABC_TRANSPORTER_2"/>
    <property type="match status" value="1"/>
</dbReference>
<comment type="caution">
    <text evidence="12">The sequence shown here is derived from an EMBL/GenBank/DDBJ whole genome shotgun (WGS) entry which is preliminary data.</text>
</comment>
<organism evidence="12 13">
    <name type="scientific">Oxalicibacterium solurbis</name>
    <dbReference type="NCBI Taxonomy" id="69280"/>
    <lineage>
        <taxon>Bacteria</taxon>
        <taxon>Pseudomonadati</taxon>
        <taxon>Pseudomonadota</taxon>
        <taxon>Betaproteobacteria</taxon>
        <taxon>Burkholderiales</taxon>
        <taxon>Oxalobacteraceae</taxon>
        <taxon>Oxalicibacterium</taxon>
    </lineage>
</organism>
<keyword evidence="6 12" id="KW-0067">ATP-binding</keyword>
<dbReference type="RefSeq" id="WP_188421839.1">
    <property type="nucleotide sequence ID" value="NZ_BMDP01000003.1"/>
</dbReference>
<evidence type="ECO:0000313" key="12">
    <source>
        <dbReference type="EMBL" id="GGI55108.1"/>
    </source>
</evidence>
<dbReference type="InterPro" id="IPR027417">
    <property type="entry name" value="P-loop_NTPase"/>
</dbReference>
<dbReference type="PROSITE" id="PS00211">
    <property type="entry name" value="ABC_TRANSPORTER_1"/>
    <property type="match status" value="1"/>
</dbReference>
<keyword evidence="13" id="KW-1185">Reference proteome</keyword>
<dbReference type="Proteomes" id="UP000627205">
    <property type="component" value="Unassembled WGS sequence"/>
</dbReference>
<evidence type="ECO:0000256" key="5">
    <source>
        <dbReference type="ARBA" id="ARBA00022741"/>
    </source>
</evidence>
<name>A0A8J3F6Q9_9BURK</name>
<gene>
    <name evidence="12" type="primary">modD</name>
    <name evidence="12" type="ORF">GCM10011430_22820</name>
</gene>
<dbReference type="InterPro" id="IPR005116">
    <property type="entry name" value="Transp-assoc_OB_typ1"/>
</dbReference>
<dbReference type="Gene3D" id="3.40.50.300">
    <property type="entry name" value="P-loop containing nucleotide triphosphate hydrolases"/>
    <property type="match status" value="1"/>
</dbReference>
<dbReference type="InterPro" id="IPR008995">
    <property type="entry name" value="Mo/tungstate-bd_C_term_dom"/>
</dbReference>
<dbReference type="AlphaFoldDB" id="A0A8J3F6Q9"/>
<dbReference type="GO" id="GO:0016020">
    <property type="term" value="C:membrane"/>
    <property type="evidence" value="ECO:0007669"/>
    <property type="project" value="InterPro"/>
</dbReference>
<evidence type="ECO:0000256" key="8">
    <source>
        <dbReference type="ARBA" id="ARBA00023136"/>
    </source>
</evidence>
<keyword evidence="5" id="KW-0547">Nucleotide-binding</keyword>
<dbReference type="GO" id="GO:0140359">
    <property type="term" value="F:ABC-type transporter activity"/>
    <property type="evidence" value="ECO:0007669"/>
    <property type="project" value="InterPro"/>
</dbReference>
<dbReference type="EMBL" id="BMDP01000003">
    <property type="protein sequence ID" value="GGI55108.1"/>
    <property type="molecule type" value="Genomic_DNA"/>
</dbReference>
<dbReference type="PROSITE" id="PS51866">
    <property type="entry name" value="MOP"/>
    <property type="match status" value="1"/>
</dbReference>
<reference evidence="12" key="2">
    <citation type="submission" date="2020-09" db="EMBL/GenBank/DDBJ databases">
        <authorList>
            <person name="Sun Q."/>
            <person name="Sedlacek I."/>
        </authorList>
    </citation>
    <scope>NUCLEOTIDE SEQUENCE</scope>
    <source>
        <strain evidence="12">CCM 7664</strain>
    </source>
</reference>
<sequence>MKDDQVLARFKVDYGAFHLDVDLALPGRGITALFGASGSGKTTCLRVIAGLEPASRVFLQVNGETWQDDASNIFIPTWKRPLGYVFQEASLFAHLSVQRNLEYGMRRIPAAERQVSLEHAIELLDIGHLLARKPDKLSGGERQRVGIARALATSPRILLMDEPLAALDAHRKAEIMPYLERLHDELDIPVLYVSHSADEVARLADHLVLLEAGRVVANGPIDELLTRLDLGVAHGTDAGALVAATVVNHDPAFHLTQAKFSGGNLQLPQLDLPIGRQVRIRIQARDVSLSRVPVYDSSILNIIETTVTELAEDSPGQVMVGLDANGTRLLARITRKSCATMNLMPGNRVYAQIKGIAILK</sequence>
<evidence type="ECO:0000256" key="9">
    <source>
        <dbReference type="PROSITE-ProRule" id="PRU01213"/>
    </source>
</evidence>
<evidence type="ECO:0000256" key="7">
    <source>
        <dbReference type="ARBA" id="ARBA00022967"/>
    </source>
</evidence>
<keyword evidence="7" id="KW-1278">Translocase</keyword>
<evidence type="ECO:0000256" key="6">
    <source>
        <dbReference type="ARBA" id="ARBA00022840"/>
    </source>
</evidence>
<keyword evidence="1" id="KW-0813">Transport</keyword>
<dbReference type="NCBIfam" id="TIGR02142">
    <property type="entry name" value="modC_ABC"/>
    <property type="match status" value="1"/>
</dbReference>
<dbReference type="SUPFAM" id="SSF50331">
    <property type="entry name" value="MOP-like"/>
    <property type="match status" value="1"/>
</dbReference>
<dbReference type="InterPro" id="IPR003439">
    <property type="entry name" value="ABC_transporter-like_ATP-bd"/>
</dbReference>
<dbReference type="InterPro" id="IPR003593">
    <property type="entry name" value="AAA+_ATPase"/>
</dbReference>
<evidence type="ECO:0000256" key="1">
    <source>
        <dbReference type="ARBA" id="ARBA00022448"/>
    </source>
</evidence>
<dbReference type="GO" id="GO:0015098">
    <property type="term" value="F:molybdate ion transmembrane transporter activity"/>
    <property type="evidence" value="ECO:0007669"/>
    <property type="project" value="InterPro"/>
</dbReference>
<keyword evidence="3 9" id="KW-0500">Molybdenum</keyword>
<dbReference type="GO" id="GO:0016887">
    <property type="term" value="F:ATP hydrolysis activity"/>
    <property type="evidence" value="ECO:0007669"/>
    <property type="project" value="InterPro"/>
</dbReference>